<gene>
    <name evidence="8" type="ORF">NCTC7878_02435</name>
</gene>
<dbReference type="Gene3D" id="3.40.50.150">
    <property type="entry name" value="Vaccinia Virus protein VP39"/>
    <property type="match status" value="1"/>
</dbReference>
<dbReference type="Proteomes" id="UP000249913">
    <property type="component" value="Unassembled WGS sequence"/>
</dbReference>
<sequence>MKKRTTLEAVIGLPANIFYGTSIPTCILVFKKMSPNKTTTYYLSMHPMILKKEKNQNHLSDAPSRTYYRHI</sequence>
<accession>A0A2X2K4X6</accession>
<feature type="domain" description="DNA methylase adenine-specific" evidence="7">
    <location>
        <begin position="5"/>
        <end position="62"/>
    </location>
</feature>
<name>A0A2X2K4X6_STAAU</name>
<protein>
    <recommendedName>
        <fullName evidence="1">site-specific DNA-methyltransferase (adenine-specific)</fullName>
        <ecNumber evidence="1">2.1.1.72</ecNumber>
    </recommendedName>
</protein>
<keyword evidence="5" id="KW-0680">Restriction system</keyword>
<dbReference type="AlphaFoldDB" id="A0A2X2K4X6"/>
<dbReference type="GO" id="GO:0032259">
    <property type="term" value="P:methylation"/>
    <property type="evidence" value="ECO:0007669"/>
    <property type="project" value="UniProtKB-KW"/>
</dbReference>
<keyword evidence="2 8" id="KW-0489">Methyltransferase</keyword>
<comment type="catalytic activity">
    <reaction evidence="6">
        <text>a 2'-deoxyadenosine in DNA + S-adenosyl-L-methionine = an N(6)-methyl-2'-deoxyadenosine in DNA + S-adenosyl-L-homocysteine + H(+)</text>
        <dbReference type="Rhea" id="RHEA:15197"/>
        <dbReference type="Rhea" id="RHEA-COMP:12418"/>
        <dbReference type="Rhea" id="RHEA-COMP:12419"/>
        <dbReference type="ChEBI" id="CHEBI:15378"/>
        <dbReference type="ChEBI" id="CHEBI:57856"/>
        <dbReference type="ChEBI" id="CHEBI:59789"/>
        <dbReference type="ChEBI" id="CHEBI:90615"/>
        <dbReference type="ChEBI" id="CHEBI:90616"/>
        <dbReference type="EC" id="2.1.1.72"/>
    </reaction>
</comment>
<dbReference type="GO" id="GO:0009307">
    <property type="term" value="P:DNA restriction-modification system"/>
    <property type="evidence" value="ECO:0007669"/>
    <property type="project" value="UniProtKB-KW"/>
</dbReference>
<dbReference type="GO" id="GO:0008170">
    <property type="term" value="F:N-methyltransferase activity"/>
    <property type="evidence" value="ECO:0007669"/>
    <property type="project" value="InterPro"/>
</dbReference>
<evidence type="ECO:0000256" key="4">
    <source>
        <dbReference type="ARBA" id="ARBA00022691"/>
    </source>
</evidence>
<evidence type="ECO:0000256" key="1">
    <source>
        <dbReference type="ARBA" id="ARBA00011900"/>
    </source>
</evidence>
<evidence type="ECO:0000313" key="8">
    <source>
        <dbReference type="EMBL" id="SPZ99291.1"/>
    </source>
</evidence>
<evidence type="ECO:0000256" key="6">
    <source>
        <dbReference type="ARBA" id="ARBA00047942"/>
    </source>
</evidence>
<organism evidence="8 9">
    <name type="scientific">Staphylococcus aureus</name>
    <dbReference type="NCBI Taxonomy" id="1280"/>
    <lineage>
        <taxon>Bacteria</taxon>
        <taxon>Bacillati</taxon>
        <taxon>Bacillota</taxon>
        <taxon>Bacilli</taxon>
        <taxon>Bacillales</taxon>
        <taxon>Staphylococcaceae</taxon>
        <taxon>Staphylococcus</taxon>
    </lineage>
</organism>
<proteinExistence type="predicted"/>
<evidence type="ECO:0000256" key="2">
    <source>
        <dbReference type="ARBA" id="ARBA00022603"/>
    </source>
</evidence>
<reference evidence="8 9" key="1">
    <citation type="submission" date="2018-06" db="EMBL/GenBank/DDBJ databases">
        <authorList>
            <consortium name="Pathogen Informatics"/>
            <person name="Doyle S."/>
        </authorList>
    </citation>
    <scope>NUCLEOTIDE SEQUENCE [LARGE SCALE GENOMIC DNA]</scope>
    <source>
        <strain evidence="8 9">NCTC7878</strain>
    </source>
</reference>
<dbReference type="EC" id="2.1.1.72" evidence="1"/>
<keyword evidence="4" id="KW-0949">S-adenosyl-L-methionine</keyword>
<dbReference type="InterPro" id="IPR051537">
    <property type="entry name" value="DNA_Adenine_Mtase"/>
</dbReference>
<dbReference type="SUPFAM" id="SSF53335">
    <property type="entry name" value="S-adenosyl-L-methionine-dependent methyltransferases"/>
    <property type="match status" value="1"/>
</dbReference>
<keyword evidence="3 8" id="KW-0808">Transferase</keyword>
<dbReference type="GO" id="GO:0009007">
    <property type="term" value="F:site-specific DNA-methyltransferase (adenine-specific) activity"/>
    <property type="evidence" value="ECO:0007669"/>
    <property type="project" value="UniProtKB-EC"/>
</dbReference>
<evidence type="ECO:0000256" key="5">
    <source>
        <dbReference type="ARBA" id="ARBA00022747"/>
    </source>
</evidence>
<evidence type="ECO:0000313" key="9">
    <source>
        <dbReference type="Proteomes" id="UP000249913"/>
    </source>
</evidence>
<dbReference type="InterPro" id="IPR003356">
    <property type="entry name" value="DNA_methylase_A-5"/>
</dbReference>
<dbReference type="EMBL" id="UAUX01000010">
    <property type="protein sequence ID" value="SPZ99291.1"/>
    <property type="molecule type" value="Genomic_DNA"/>
</dbReference>
<evidence type="ECO:0000256" key="3">
    <source>
        <dbReference type="ARBA" id="ARBA00022679"/>
    </source>
</evidence>
<dbReference type="InterPro" id="IPR029063">
    <property type="entry name" value="SAM-dependent_MTases_sf"/>
</dbReference>
<evidence type="ECO:0000259" key="7">
    <source>
        <dbReference type="Pfam" id="PF02384"/>
    </source>
</evidence>
<dbReference type="PANTHER" id="PTHR42933:SF1">
    <property type="entry name" value="SITE-SPECIFIC DNA-METHYLTRANSFERASE (ADENINE-SPECIFIC)"/>
    <property type="match status" value="1"/>
</dbReference>
<dbReference type="GO" id="GO:0003677">
    <property type="term" value="F:DNA binding"/>
    <property type="evidence" value="ECO:0007669"/>
    <property type="project" value="InterPro"/>
</dbReference>
<dbReference type="PANTHER" id="PTHR42933">
    <property type="entry name" value="SLR6095 PROTEIN"/>
    <property type="match status" value="1"/>
</dbReference>
<dbReference type="Pfam" id="PF02384">
    <property type="entry name" value="N6_Mtase"/>
    <property type="match status" value="1"/>
</dbReference>